<name>A0AAD7JKW1_9AGAR</name>
<evidence type="ECO:0000313" key="1">
    <source>
        <dbReference type="EMBL" id="KAJ7767027.1"/>
    </source>
</evidence>
<dbReference type="AlphaFoldDB" id="A0AAD7JKW1"/>
<proteinExistence type="predicted"/>
<dbReference type="EMBL" id="JARJLG010000031">
    <property type="protein sequence ID" value="KAJ7767027.1"/>
    <property type="molecule type" value="Genomic_DNA"/>
</dbReference>
<accession>A0AAD7JKW1</accession>
<reference evidence="1" key="1">
    <citation type="submission" date="2023-03" db="EMBL/GenBank/DDBJ databases">
        <title>Massive genome expansion in bonnet fungi (Mycena s.s.) driven by repeated elements and novel gene families across ecological guilds.</title>
        <authorList>
            <consortium name="Lawrence Berkeley National Laboratory"/>
            <person name="Harder C.B."/>
            <person name="Miyauchi S."/>
            <person name="Viragh M."/>
            <person name="Kuo A."/>
            <person name="Thoen E."/>
            <person name="Andreopoulos B."/>
            <person name="Lu D."/>
            <person name="Skrede I."/>
            <person name="Drula E."/>
            <person name="Henrissat B."/>
            <person name="Morin E."/>
            <person name="Kohler A."/>
            <person name="Barry K."/>
            <person name="LaButti K."/>
            <person name="Morin E."/>
            <person name="Salamov A."/>
            <person name="Lipzen A."/>
            <person name="Mereny Z."/>
            <person name="Hegedus B."/>
            <person name="Baldrian P."/>
            <person name="Stursova M."/>
            <person name="Weitz H."/>
            <person name="Taylor A."/>
            <person name="Grigoriev I.V."/>
            <person name="Nagy L.G."/>
            <person name="Martin F."/>
            <person name="Kauserud H."/>
        </authorList>
    </citation>
    <scope>NUCLEOTIDE SEQUENCE</scope>
    <source>
        <strain evidence="1">CBHHK188m</strain>
    </source>
</reference>
<keyword evidence="2" id="KW-1185">Reference proteome</keyword>
<organism evidence="1 2">
    <name type="scientific">Mycena maculata</name>
    <dbReference type="NCBI Taxonomy" id="230809"/>
    <lineage>
        <taxon>Eukaryota</taxon>
        <taxon>Fungi</taxon>
        <taxon>Dikarya</taxon>
        <taxon>Basidiomycota</taxon>
        <taxon>Agaricomycotina</taxon>
        <taxon>Agaricomycetes</taxon>
        <taxon>Agaricomycetidae</taxon>
        <taxon>Agaricales</taxon>
        <taxon>Marasmiineae</taxon>
        <taxon>Mycenaceae</taxon>
        <taxon>Mycena</taxon>
    </lineage>
</organism>
<gene>
    <name evidence="1" type="ORF">DFH07DRAFT_769701</name>
</gene>
<sequence length="231" mass="25877">MFEFGIWGWNGTSNDGSYRFSTESDVRVKSYGTCTIGRRAPTAVFLLFSSPPRSFSASSSYFDNFLASFYSHNAGLQFLIEYGGHSQRTLLLWRRYTSASIRSAPGWPRPQHATHPRYGSGIWQGFLKLGIIQLVLPCIIPEQIGRQFGLAKLNLTGGPLASICICWGYRRKEIHRSINTPSKFVEMVLNHSQDTCLHSTTQSIVQGQYGLQELAMNPTVARYPVIDNKGS</sequence>
<evidence type="ECO:0000313" key="2">
    <source>
        <dbReference type="Proteomes" id="UP001215280"/>
    </source>
</evidence>
<protein>
    <submittedName>
        <fullName evidence="1">Uncharacterized protein</fullName>
    </submittedName>
</protein>
<comment type="caution">
    <text evidence="1">The sequence shown here is derived from an EMBL/GenBank/DDBJ whole genome shotgun (WGS) entry which is preliminary data.</text>
</comment>
<dbReference type="Proteomes" id="UP001215280">
    <property type="component" value="Unassembled WGS sequence"/>
</dbReference>